<reference evidence="1 2" key="1">
    <citation type="journal article" date="2006" name="Science">
        <title>Phytophthora genome sequences uncover evolutionary origins and mechanisms of pathogenesis.</title>
        <authorList>
            <person name="Tyler B.M."/>
            <person name="Tripathy S."/>
            <person name="Zhang X."/>
            <person name="Dehal P."/>
            <person name="Jiang R.H."/>
            <person name="Aerts A."/>
            <person name="Arredondo F.D."/>
            <person name="Baxter L."/>
            <person name="Bensasson D."/>
            <person name="Beynon J.L."/>
            <person name="Chapman J."/>
            <person name="Damasceno C.M."/>
            <person name="Dorrance A.E."/>
            <person name="Dou D."/>
            <person name="Dickerman A.W."/>
            <person name="Dubchak I.L."/>
            <person name="Garbelotto M."/>
            <person name="Gijzen M."/>
            <person name="Gordon S.G."/>
            <person name="Govers F."/>
            <person name="Grunwald N.J."/>
            <person name="Huang W."/>
            <person name="Ivors K.L."/>
            <person name="Jones R.W."/>
            <person name="Kamoun S."/>
            <person name="Krampis K."/>
            <person name="Lamour K.H."/>
            <person name="Lee M.K."/>
            <person name="McDonald W.H."/>
            <person name="Medina M."/>
            <person name="Meijer H.J."/>
            <person name="Nordberg E.K."/>
            <person name="Maclean D.J."/>
            <person name="Ospina-Giraldo M.D."/>
            <person name="Morris P.F."/>
            <person name="Phuntumart V."/>
            <person name="Putnam N.H."/>
            <person name="Rash S."/>
            <person name="Rose J.K."/>
            <person name="Sakihama Y."/>
            <person name="Salamov A.A."/>
            <person name="Savidor A."/>
            <person name="Scheuring C.F."/>
            <person name="Smith B.M."/>
            <person name="Sobral B.W."/>
            <person name="Terry A."/>
            <person name="Torto-Alalibo T.A."/>
            <person name="Win J."/>
            <person name="Xu Z."/>
            <person name="Zhang H."/>
            <person name="Grigoriev I.V."/>
            <person name="Rokhsar D.S."/>
            <person name="Boore J.L."/>
        </authorList>
    </citation>
    <scope>NUCLEOTIDE SEQUENCE [LARGE SCALE GENOMIC DNA]</scope>
    <source>
        <strain evidence="1 2">P6497</strain>
    </source>
</reference>
<dbReference type="RefSeq" id="XP_009529146.1">
    <property type="nucleotide sequence ID" value="XM_009530851.1"/>
</dbReference>
<dbReference type="Proteomes" id="UP000002640">
    <property type="component" value="Unassembled WGS sequence"/>
</dbReference>
<protein>
    <recommendedName>
        <fullName evidence="3">START domain-containing protein</fullName>
    </recommendedName>
</protein>
<organism evidence="1 2">
    <name type="scientific">Phytophthora sojae (strain P6497)</name>
    <name type="common">Soybean stem and root rot agent</name>
    <name type="synonym">Phytophthora megasperma f. sp. glycines</name>
    <dbReference type="NCBI Taxonomy" id="1094619"/>
    <lineage>
        <taxon>Eukaryota</taxon>
        <taxon>Sar</taxon>
        <taxon>Stramenopiles</taxon>
        <taxon>Oomycota</taxon>
        <taxon>Peronosporomycetes</taxon>
        <taxon>Peronosporales</taxon>
        <taxon>Peronosporaceae</taxon>
        <taxon>Phytophthora</taxon>
    </lineage>
</organism>
<gene>
    <name evidence="1" type="ORF">PHYSODRAFT_412511</name>
</gene>
<proteinExistence type="predicted"/>
<sequence>LVEIVTTTPVPCSMDTVSELVWKELHNNRQYPDKWYQTKKYVISVRNYAQEFKLSGMQFMCRFDEPSRIVFVGADTMLIGTKGLQFSNHTWIVVTPSPTDPVRSSVVHMCVRLSVDRVEGGSTYTEDRSYAHDLVLTDLCARFRQHSLYVQNWIVDETERLAAGMPTTL</sequence>
<evidence type="ECO:0000313" key="2">
    <source>
        <dbReference type="Proteomes" id="UP000002640"/>
    </source>
</evidence>
<feature type="non-terminal residue" evidence="1">
    <location>
        <position position="1"/>
    </location>
</feature>
<accession>G4ZN74</accession>
<dbReference type="KEGG" id="psoj:PHYSODRAFT_412511"/>
<evidence type="ECO:0000313" key="1">
    <source>
        <dbReference type="EMBL" id="EGZ15397.1"/>
    </source>
</evidence>
<keyword evidence="2" id="KW-1185">Reference proteome</keyword>
<dbReference type="InParanoid" id="G4ZN74"/>
<dbReference type="EMBL" id="JH159155">
    <property type="protein sequence ID" value="EGZ15397.1"/>
    <property type="molecule type" value="Genomic_DNA"/>
</dbReference>
<evidence type="ECO:0008006" key="3">
    <source>
        <dbReference type="Google" id="ProtNLM"/>
    </source>
</evidence>
<dbReference type="GeneID" id="20651749"/>
<name>G4ZN74_PHYSP</name>
<dbReference type="AlphaFoldDB" id="G4ZN74"/>
<feature type="non-terminal residue" evidence="1">
    <location>
        <position position="169"/>
    </location>
</feature>
<dbReference type="OMA" id="WIVDETE"/>